<keyword evidence="2 4" id="KW-0238">DNA-binding</keyword>
<comment type="caution">
    <text evidence="7">The sequence shown here is derived from an EMBL/GenBank/DDBJ whole genome shotgun (WGS) entry which is preliminary data.</text>
</comment>
<evidence type="ECO:0000256" key="1">
    <source>
        <dbReference type="ARBA" id="ARBA00023015"/>
    </source>
</evidence>
<keyword evidence="3" id="KW-0804">Transcription</keyword>
<evidence type="ECO:0000313" key="7">
    <source>
        <dbReference type="EMBL" id="MFC5156681.1"/>
    </source>
</evidence>
<dbReference type="InterPro" id="IPR001647">
    <property type="entry name" value="HTH_TetR"/>
</dbReference>
<evidence type="ECO:0000313" key="8">
    <source>
        <dbReference type="Proteomes" id="UP001596160"/>
    </source>
</evidence>
<dbReference type="InterPro" id="IPR009057">
    <property type="entry name" value="Homeodomain-like_sf"/>
</dbReference>
<dbReference type="Gene3D" id="1.10.357.10">
    <property type="entry name" value="Tetracycline Repressor, domain 2"/>
    <property type="match status" value="1"/>
</dbReference>
<protein>
    <submittedName>
        <fullName evidence="7">TetR/AcrR family transcriptional regulator</fullName>
    </submittedName>
</protein>
<dbReference type="Pfam" id="PF21993">
    <property type="entry name" value="TetR_C_13_2"/>
    <property type="match status" value="1"/>
</dbReference>
<evidence type="ECO:0000256" key="3">
    <source>
        <dbReference type="ARBA" id="ARBA00023163"/>
    </source>
</evidence>
<dbReference type="RefSeq" id="WP_344484146.1">
    <property type="nucleotide sequence ID" value="NZ_BAAASB010000023.1"/>
</dbReference>
<feature type="compositionally biased region" description="Low complexity" evidence="5">
    <location>
        <begin position="9"/>
        <end position="21"/>
    </location>
</feature>
<keyword evidence="8" id="KW-1185">Reference proteome</keyword>
<evidence type="ECO:0000259" key="6">
    <source>
        <dbReference type="PROSITE" id="PS50977"/>
    </source>
</evidence>
<sequence length="221" mass="22726">MRASEVREAGATAEAGEAGRTAPRRSGGRSDAADTRCRIIEATAALLQRQGYESTSVKAIAGAANASPSSVYHFFPGGKQELAIEAMRHGAAEFGELIAEGLASSPDPAEATAACALLLADTLRESDWTDGCPVAVTALETVGRVPGLQEAATEALTHWRGLVAAKLRESGIEPAAARSLAGTVISMLEGAELLSRVGGDDTPLRDAAVHLAQLVRASPRG</sequence>
<evidence type="ECO:0000256" key="4">
    <source>
        <dbReference type="PROSITE-ProRule" id="PRU00335"/>
    </source>
</evidence>
<reference evidence="8" key="1">
    <citation type="journal article" date="2019" name="Int. J. Syst. Evol. Microbiol.">
        <title>The Global Catalogue of Microorganisms (GCM) 10K type strain sequencing project: providing services to taxonomists for standard genome sequencing and annotation.</title>
        <authorList>
            <consortium name="The Broad Institute Genomics Platform"/>
            <consortium name="The Broad Institute Genome Sequencing Center for Infectious Disease"/>
            <person name="Wu L."/>
            <person name="Ma J."/>
        </authorList>
    </citation>
    <scope>NUCLEOTIDE SEQUENCE [LARGE SCALE GENOMIC DNA]</scope>
    <source>
        <strain evidence="8">PCU 266</strain>
    </source>
</reference>
<feature type="DNA-binding region" description="H-T-H motif" evidence="4">
    <location>
        <begin position="56"/>
        <end position="75"/>
    </location>
</feature>
<feature type="domain" description="HTH tetR-type" evidence="6">
    <location>
        <begin position="33"/>
        <end position="93"/>
    </location>
</feature>
<dbReference type="EMBL" id="JBHSKP010000039">
    <property type="protein sequence ID" value="MFC5156681.1"/>
    <property type="molecule type" value="Genomic_DNA"/>
</dbReference>
<dbReference type="PROSITE" id="PS50977">
    <property type="entry name" value="HTH_TETR_2"/>
    <property type="match status" value="1"/>
</dbReference>
<dbReference type="SUPFAM" id="SSF48498">
    <property type="entry name" value="Tetracyclin repressor-like, C-terminal domain"/>
    <property type="match status" value="1"/>
</dbReference>
<proteinExistence type="predicted"/>
<evidence type="ECO:0000256" key="2">
    <source>
        <dbReference type="ARBA" id="ARBA00023125"/>
    </source>
</evidence>
<dbReference type="PANTHER" id="PTHR47506:SF3">
    <property type="entry name" value="HTH-TYPE TRANSCRIPTIONAL REGULATOR LMRA"/>
    <property type="match status" value="1"/>
</dbReference>
<accession>A0ABW0AUK3</accession>
<evidence type="ECO:0000256" key="5">
    <source>
        <dbReference type="SAM" id="MobiDB-lite"/>
    </source>
</evidence>
<dbReference type="InterPro" id="IPR054156">
    <property type="entry name" value="YxaF_TetR_C"/>
</dbReference>
<dbReference type="Pfam" id="PF00440">
    <property type="entry name" value="TetR_N"/>
    <property type="match status" value="1"/>
</dbReference>
<feature type="region of interest" description="Disordered" evidence="5">
    <location>
        <begin position="1"/>
        <end position="33"/>
    </location>
</feature>
<dbReference type="Proteomes" id="UP001596160">
    <property type="component" value="Unassembled WGS sequence"/>
</dbReference>
<gene>
    <name evidence="7" type="ORF">ACFPRH_33700</name>
</gene>
<dbReference type="InterPro" id="IPR036271">
    <property type="entry name" value="Tet_transcr_reg_TetR-rel_C_sf"/>
</dbReference>
<dbReference type="SUPFAM" id="SSF46689">
    <property type="entry name" value="Homeodomain-like"/>
    <property type="match status" value="1"/>
</dbReference>
<organism evidence="7 8">
    <name type="scientific">Streptomyces amakusaensis</name>
    <dbReference type="NCBI Taxonomy" id="67271"/>
    <lineage>
        <taxon>Bacteria</taxon>
        <taxon>Bacillati</taxon>
        <taxon>Actinomycetota</taxon>
        <taxon>Actinomycetes</taxon>
        <taxon>Kitasatosporales</taxon>
        <taxon>Streptomycetaceae</taxon>
        <taxon>Streptomyces</taxon>
    </lineage>
</organism>
<name>A0ABW0AUK3_9ACTN</name>
<dbReference type="PANTHER" id="PTHR47506">
    <property type="entry name" value="TRANSCRIPTIONAL REGULATORY PROTEIN"/>
    <property type="match status" value="1"/>
</dbReference>
<keyword evidence="1" id="KW-0805">Transcription regulation</keyword>